<dbReference type="InterPro" id="IPR036102">
    <property type="entry name" value="OsmC/Ohrsf"/>
</dbReference>
<dbReference type="Pfam" id="PF02566">
    <property type="entry name" value="OsmC"/>
    <property type="match status" value="1"/>
</dbReference>
<dbReference type="InterPro" id="IPR003718">
    <property type="entry name" value="OsmC/Ohr_fam"/>
</dbReference>
<sequence length="134" mass="14784">MDVRITYQDGVKFQAESRGHRILSDQPLDNHGQDGGMTPPEWFLASLGACVGFYAVKYLEARQLDPSGLEVVVTAEKVLNPTRLDNIRIQVKTGIPLDDRHQKGLEKAVDACIIHNTLTHNPTLITEIQVPAGV</sequence>
<comment type="caution">
    <text evidence="1">The sequence shown here is derived from an EMBL/GenBank/DDBJ whole genome shotgun (WGS) entry which is preliminary data.</text>
</comment>
<dbReference type="PANTHER" id="PTHR39624">
    <property type="entry name" value="PROTEIN INVOLVED IN RIMO-MEDIATED BETA-METHYLTHIOLATION OF RIBOSOMAL PROTEIN S12 YCAO"/>
    <property type="match status" value="1"/>
</dbReference>
<dbReference type="Proteomes" id="UP000830835">
    <property type="component" value="Unassembled WGS sequence"/>
</dbReference>
<dbReference type="SUPFAM" id="SSF82784">
    <property type="entry name" value="OsmC-like"/>
    <property type="match status" value="1"/>
</dbReference>
<dbReference type="EMBL" id="JAFIRA010000012">
    <property type="protein sequence ID" value="MCJ2542535.1"/>
    <property type="molecule type" value="Genomic_DNA"/>
</dbReference>
<dbReference type="InterPro" id="IPR015946">
    <property type="entry name" value="KH_dom-like_a/b"/>
</dbReference>
<proteinExistence type="predicted"/>
<dbReference type="RefSeq" id="WP_244349810.1">
    <property type="nucleotide sequence ID" value="NZ_JAFIRA010000012.1"/>
</dbReference>
<keyword evidence="2" id="KW-1185">Reference proteome</keyword>
<protein>
    <submittedName>
        <fullName evidence="1">OsmC family protein</fullName>
    </submittedName>
</protein>
<organism evidence="1 2">
    <name type="scientific">Thermostichus vulcanus str. 'Rupite'</name>
    <dbReference type="NCBI Taxonomy" id="2813851"/>
    <lineage>
        <taxon>Bacteria</taxon>
        <taxon>Bacillati</taxon>
        <taxon>Cyanobacteriota</taxon>
        <taxon>Cyanophyceae</taxon>
        <taxon>Thermostichales</taxon>
        <taxon>Thermostichaceae</taxon>
        <taxon>Thermostichus</taxon>
    </lineage>
</organism>
<name>A0ABT0C9T2_THEVL</name>
<dbReference type="Gene3D" id="3.30.300.20">
    <property type="match status" value="1"/>
</dbReference>
<evidence type="ECO:0000313" key="2">
    <source>
        <dbReference type="Proteomes" id="UP000830835"/>
    </source>
</evidence>
<gene>
    <name evidence="1" type="ORF">JX360_06385</name>
</gene>
<dbReference type="PANTHER" id="PTHR39624:SF2">
    <property type="entry name" value="OSMC-LIKE PROTEIN"/>
    <property type="match status" value="1"/>
</dbReference>
<reference evidence="1" key="1">
    <citation type="submission" date="2021-02" db="EMBL/GenBank/DDBJ databases">
        <title>The CRISPR/cas machinery reduction and long-range gene transfer in the hot spring cyanobacterium Synechococcus.</title>
        <authorList>
            <person name="Dvorak P."/>
            <person name="Jahodarova E."/>
            <person name="Hasler P."/>
            <person name="Poulickova A."/>
        </authorList>
    </citation>
    <scope>NUCLEOTIDE SEQUENCE</scope>
    <source>
        <strain evidence="1">Rupite</strain>
    </source>
</reference>
<evidence type="ECO:0000313" key="1">
    <source>
        <dbReference type="EMBL" id="MCJ2542535.1"/>
    </source>
</evidence>
<accession>A0ABT0C9T2</accession>